<dbReference type="InterPro" id="IPR011048">
    <property type="entry name" value="Haem_d1_sf"/>
</dbReference>
<gene>
    <name evidence="3" type="ORF">GCM10023144_22340</name>
</gene>
<dbReference type="PANTHER" id="PTHR30344:SF1">
    <property type="entry name" value="6-PHOSPHOGLUCONOLACTONASE"/>
    <property type="match status" value="1"/>
</dbReference>
<evidence type="ECO:0000313" key="3">
    <source>
        <dbReference type="EMBL" id="GAA4332403.1"/>
    </source>
</evidence>
<evidence type="ECO:0000256" key="1">
    <source>
        <dbReference type="ARBA" id="ARBA00005564"/>
    </source>
</evidence>
<dbReference type="Pfam" id="PF10282">
    <property type="entry name" value="Lactonase"/>
    <property type="match status" value="1"/>
</dbReference>
<dbReference type="Proteomes" id="UP001501671">
    <property type="component" value="Unassembled WGS sequence"/>
</dbReference>
<keyword evidence="2" id="KW-0119">Carbohydrate metabolism</keyword>
<organism evidence="3 4">
    <name type="scientific">Pigmentiphaga soli</name>
    <dbReference type="NCBI Taxonomy" id="1007095"/>
    <lineage>
        <taxon>Bacteria</taxon>
        <taxon>Pseudomonadati</taxon>
        <taxon>Pseudomonadota</taxon>
        <taxon>Betaproteobacteria</taxon>
        <taxon>Burkholderiales</taxon>
        <taxon>Alcaligenaceae</taxon>
        <taxon>Pigmentiphaga</taxon>
    </lineage>
</organism>
<evidence type="ECO:0008006" key="5">
    <source>
        <dbReference type="Google" id="ProtNLM"/>
    </source>
</evidence>
<keyword evidence="4" id="KW-1185">Reference proteome</keyword>
<dbReference type="InterPro" id="IPR050282">
    <property type="entry name" value="Cycloisomerase_2"/>
</dbReference>
<comment type="caution">
    <text evidence="3">The sequence shown here is derived from an EMBL/GenBank/DDBJ whole genome shotgun (WGS) entry which is preliminary data.</text>
</comment>
<name>A0ABP8GZW4_9BURK</name>
<dbReference type="RefSeq" id="WP_345249349.1">
    <property type="nucleotide sequence ID" value="NZ_BAABFO010000009.1"/>
</dbReference>
<reference evidence="4" key="1">
    <citation type="journal article" date="2019" name="Int. J. Syst. Evol. Microbiol.">
        <title>The Global Catalogue of Microorganisms (GCM) 10K type strain sequencing project: providing services to taxonomists for standard genome sequencing and annotation.</title>
        <authorList>
            <consortium name="The Broad Institute Genomics Platform"/>
            <consortium name="The Broad Institute Genome Sequencing Center for Infectious Disease"/>
            <person name="Wu L."/>
            <person name="Ma J."/>
        </authorList>
    </citation>
    <scope>NUCLEOTIDE SEQUENCE [LARGE SCALE GENOMIC DNA]</scope>
    <source>
        <strain evidence="4">JCM 17666</strain>
    </source>
</reference>
<protein>
    <recommendedName>
        <fullName evidence="5">3-carboxymuconate cyclase</fullName>
    </recommendedName>
</protein>
<dbReference type="Gene3D" id="2.130.10.10">
    <property type="entry name" value="YVTN repeat-like/Quinoprotein amine dehydrogenase"/>
    <property type="match status" value="1"/>
</dbReference>
<dbReference type="EMBL" id="BAABFO010000009">
    <property type="protein sequence ID" value="GAA4332403.1"/>
    <property type="molecule type" value="Genomic_DNA"/>
</dbReference>
<evidence type="ECO:0000313" key="4">
    <source>
        <dbReference type="Proteomes" id="UP001501671"/>
    </source>
</evidence>
<dbReference type="SUPFAM" id="SSF51004">
    <property type="entry name" value="C-terminal (heme d1) domain of cytochrome cd1-nitrite reductase"/>
    <property type="match status" value="1"/>
</dbReference>
<keyword evidence="2" id="KW-0313">Glucose metabolism</keyword>
<dbReference type="PANTHER" id="PTHR30344">
    <property type="entry name" value="6-PHOSPHOGLUCONOLACTONASE-RELATED"/>
    <property type="match status" value="1"/>
</dbReference>
<proteinExistence type="inferred from homology"/>
<accession>A0ABP8GZW4</accession>
<dbReference type="InterPro" id="IPR019405">
    <property type="entry name" value="Lactonase_7-beta_prop"/>
</dbReference>
<evidence type="ECO:0000256" key="2">
    <source>
        <dbReference type="ARBA" id="ARBA00022526"/>
    </source>
</evidence>
<comment type="similarity">
    <text evidence="1">Belongs to the cycloisomerase 2 family.</text>
</comment>
<dbReference type="InterPro" id="IPR015943">
    <property type="entry name" value="WD40/YVTN_repeat-like_dom_sf"/>
</dbReference>
<sequence length="388" mass="42004">MTPRVALYSAVGPKLAIYHVDLDGAGLDRLDEIDMPSRVQYAWRHPALPVWYVATASSGPRQQSAFNHVSAWRIQPDGRLRAMGEPRPLPARAVHICVHPSGRYLLSGHNFGGGAMTVHPLAADGSLGAALAQRHPQDFGIYPHQVMCLPSGRRALIVDRGNNPQPGRPEDPGALRSYDFADGQLGPGQVVAPGGGYGFGPRHVDFHPDGSWMYVSDERFNRLHAFRLHGDRIDDAPAFSVPTLARPAAAGPRQLSGPIHVHPRGDAVYVANRADGVAEQDGRPVFAGGENSIAVYEIDPRTGAPNLVQHADIHAFHARTFALDPTAGLLVAASIRPMDVDRGGELERVPAALSVFRVAGRRLEYVRRYAVETPAGELQYWMGMTALP</sequence>